<comment type="caution">
    <text evidence="1">The sequence shown here is derived from an EMBL/GenBank/DDBJ whole genome shotgun (WGS) entry which is preliminary data.</text>
</comment>
<reference evidence="1 2" key="1">
    <citation type="journal article" date="2019" name="Commun. Biol.">
        <title>The bagworm genome reveals a unique fibroin gene that provides high tensile strength.</title>
        <authorList>
            <person name="Kono N."/>
            <person name="Nakamura H."/>
            <person name="Ohtoshi R."/>
            <person name="Tomita M."/>
            <person name="Numata K."/>
            <person name="Arakawa K."/>
        </authorList>
    </citation>
    <scope>NUCLEOTIDE SEQUENCE [LARGE SCALE GENOMIC DNA]</scope>
</reference>
<name>A0A4C1UI08_EUMVA</name>
<organism evidence="1 2">
    <name type="scientific">Eumeta variegata</name>
    <name type="common">Bagworm moth</name>
    <name type="synonym">Eumeta japonica</name>
    <dbReference type="NCBI Taxonomy" id="151549"/>
    <lineage>
        <taxon>Eukaryota</taxon>
        <taxon>Metazoa</taxon>
        <taxon>Ecdysozoa</taxon>
        <taxon>Arthropoda</taxon>
        <taxon>Hexapoda</taxon>
        <taxon>Insecta</taxon>
        <taxon>Pterygota</taxon>
        <taxon>Neoptera</taxon>
        <taxon>Endopterygota</taxon>
        <taxon>Lepidoptera</taxon>
        <taxon>Glossata</taxon>
        <taxon>Ditrysia</taxon>
        <taxon>Tineoidea</taxon>
        <taxon>Psychidae</taxon>
        <taxon>Oiketicinae</taxon>
        <taxon>Eumeta</taxon>
    </lineage>
</organism>
<keyword evidence="2" id="KW-1185">Reference proteome</keyword>
<dbReference type="Proteomes" id="UP000299102">
    <property type="component" value="Unassembled WGS sequence"/>
</dbReference>
<sequence>MEAQRCGALSAISRINQRTMESVVRFHRLRPRRAAANSRCRVTYSRGHLSAVSISSITRPALRRRFVTALTFYRRPPRGHIALVYEFAIIYEVKSGLA</sequence>
<dbReference type="EMBL" id="BGZK01000172">
    <property type="protein sequence ID" value="GBP25770.1"/>
    <property type="molecule type" value="Genomic_DNA"/>
</dbReference>
<accession>A0A4C1UI08</accession>
<dbReference type="AlphaFoldDB" id="A0A4C1UI08"/>
<gene>
    <name evidence="1" type="ORF">EVAR_94788_1</name>
</gene>
<proteinExistence type="predicted"/>
<evidence type="ECO:0000313" key="2">
    <source>
        <dbReference type="Proteomes" id="UP000299102"/>
    </source>
</evidence>
<protein>
    <submittedName>
        <fullName evidence="1">Uncharacterized protein</fullName>
    </submittedName>
</protein>
<evidence type="ECO:0000313" key="1">
    <source>
        <dbReference type="EMBL" id="GBP25770.1"/>
    </source>
</evidence>